<keyword evidence="1" id="KW-0175">Coiled coil</keyword>
<dbReference type="EMBL" id="JAAAIL010000684">
    <property type="protein sequence ID" value="KAG0273852.1"/>
    <property type="molecule type" value="Genomic_DNA"/>
</dbReference>
<feature type="compositionally biased region" description="Polar residues" evidence="2">
    <location>
        <begin position="300"/>
        <end position="330"/>
    </location>
</feature>
<feature type="region of interest" description="Disordered" evidence="2">
    <location>
        <begin position="519"/>
        <end position="587"/>
    </location>
</feature>
<feature type="compositionally biased region" description="Polar residues" evidence="2">
    <location>
        <begin position="348"/>
        <end position="385"/>
    </location>
</feature>
<organism evidence="3 4">
    <name type="scientific">Linnemannia exigua</name>
    <dbReference type="NCBI Taxonomy" id="604196"/>
    <lineage>
        <taxon>Eukaryota</taxon>
        <taxon>Fungi</taxon>
        <taxon>Fungi incertae sedis</taxon>
        <taxon>Mucoromycota</taxon>
        <taxon>Mortierellomycotina</taxon>
        <taxon>Mortierellomycetes</taxon>
        <taxon>Mortierellales</taxon>
        <taxon>Mortierellaceae</taxon>
        <taxon>Linnemannia</taxon>
    </lineage>
</organism>
<proteinExistence type="predicted"/>
<dbReference type="AlphaFoldDB" id="A0AAD4DBZ1"/>
<gene>
    <name evidence="3" type="ORF">BGZ95_010334</name>
</gene>
<dbReference type="PANTHER" id="PTHR40130:SF1">
    <property type="entry name" value="SPINDLE POLE BODY-ASSOCIATED PROTEIN CUT12 DOMAIN-CONTAINING PROTEIN"/>
    <property type="match status" value="1"/>
</dbReference>
<accession>A0AAD4DBZ1</accession>
<feature type="compositionally biased region" description="Polar residues" evidence="2">
    <location>
        <begin position="171"/>
        <end position="180"/>
    </location>
</feature>
<evidence type="ECO:0000256" key="2">
    <source>
        <dbReference type="SAM" id="MobiDB-lite"/>
    </source>
</evidence>
<feature type="coiled-coil region" evidence="1">
    <location>
        <begin position="398"/>
        <end position="432"/>
    </location>
</feature>
<reference evidence="3" key="1">
    <citation type="journal article" date="2020" name="Fungal Divers.">
        <title>Resolving the Mortierellaceae phylogeny through synthesis of multi-gene phylogenetics and phylogenomics.</title>
        <authorList>
            <person name="Vandepol N."/>
            <person name="Liber J."/>
            <person name="Desiro A."/>
            <person name="Na H."/>
            <person name="Kennedy M."/>
            <person name="Barry K."/>
            <person name="Grigoriev I.V."/>
            <person name="Miller A.N."/>
            <person name="O'Donnell K."/>
            <person name="Stajich J.E."/>
            <person name="Bonito G."/>
        </authorList>
    </citation>
    <scope>NUCLEOTIDE SEQUENCE</scope>
    <source>
        <strain evidence="3">NRRL 28262</strain>
    </source>
</reference>
<evidence type="ECO:0000313" key="4">
    <source>
        <dbReference type="Proteomes" id="UP001194580"/>
    </source>
</evidence>
<protein>
    <submittedName>
        <fullName evidence="3">Uncharacterized protein</fullName>
    </submittedName>
</protein>
<evidence type="ECO:0000256" key="1">
    <source>
        <dbReference type="SAM" id="Coils"/>
    </source>
</evidence>
<feature type="compositionally biased region" description="Low complexity" evidence="2">
    <location>
        <begin position="135"/>
        <end position="159"/>
    </location>
</feature>
<comment type="caution">
    <text evidence="3">The sequence shown here is derived from an EMBL/GenBank/DDBJ whole genome shotgun (WGS) entry which is preliminary data.</text>
</comment>
<feature type="compositionally biased region" description="Polar residues" evidence="2">
    <location>
        <begin position="558"/>
        <end position="569"/>
    </location>
</feature>
<feature type="compositionally biased region" description="Low complexity" evidence="2">
    <location>
        <begin position="570"/>
        <end position="579"/>
    </location>
</feature>
<feature type="region of interest" description="Disordered" evidence="2">
    <location>
        <begin position="270"/>
        <end position="398"/>
    </location>
</feature>
<dbReference type="Proteomes" id="UP001194580">
    <property type="component" value="Unassembled WGS sequence"/>
</dbReference>
<keyword evidence="4" id="KW-1185">Reference proteome</keyword>
<feature type="region of interest" description="Disordered" evidence="2">
    <location>
        <begin position="119"/>
        <end position="217"/>
    </location>
</feature>
<dbReference type="PANTHER" id="PTHR40130">
    <property type="entry name" value="EXPRESSED PROTEIN"/>
    <property type="match status" value="1"/>
</dbReference>
<feature type="compositionally biased region" description="Low complexity" evidence="2">
    <location>
        <begin position="206"/>
        <end position="217"/>
    </location>
</feature>
<feature type="compositionally biased region" description="Polar residues" evidence="2">
    <location>
        <begin position="273"/>
        <end position="284"/>
    </location>
</feature>
<feature type="coiled-coil region" evidence="1">
    <location>
        <begin position="478"/>
        <end position="512"/>
    </location>
</feature>
<name>A0AAD4DBZ1_9FUNG</name>
<sequence length="684" mass="73931">MEDTAINLAHRYVQAAEEHQDRQKWTEAVEMHFRAAGNKTGFSSGSRYSVIITNISQILIANSNGMIPVDEIDQFLLATKDTQDQEVIKTLRFMNTNHLRQGKELQRKLAKAAADAAAAAVAAQQHPPQSGTRNGSSLGTTDSTSSGRRRASSGQHQQGNSGGLGQRRHNVPSSSPSHRNTLGEPGNEPAGAHFKSGDTGSGGSYLGTSSEASSNSSSAMIEESFTLVKSHGGKDKSDPFNRFWEELENLMHKISNPAVAFTSIPLDGDDPLQLNSGSTVLHSPTSEDRPPLSPMDGPWSTLNDTLQTDSTTKQSTRPTGGSLSSRTQQPRIRIDPSPMQESFFIIDSPSQRNANARTRSASTSESGPMSASSTGSQSKPLSNSVRRAETSPRGSKTMEEYAIENQQLKMTLDKLSKRNLKLEKQLEGVMQMSVWTKDVQRSAMQLFKSQDILRPVKQSIQDLSAATTPTNAYDQMNPTTMQARLKELEEELQQLKLENAKQNHLMKKYKQRWEDLKEAAKRRRNATPTPPEGGGDPTQGGDFDSPVLGAEPSGKFGGSTSTANPYSNTALAGSPSPSSGGLGQVARPPFSTLARASSASGPVVLPGGSYQRRIMMESKVGGCVLDHTPLNMHRQTSAGMVSSTTPRVLDTSPRTNVGPLPFVTEIPRQPVTVANTRLSLKYMS</sequence>
<evidence type="ECO:0000313" key="3">
    <source>
        <dbReference type="EMBL" id="KAG0273852.1"/>
    </source>
</evidence>